<evidence type="ECO:0000259" key="3">
    <source>
        <dbReference type="Pfam" id="PF01425"/>
    </source>
</evidence>
<dbReference type="Pfam" id="PF01425">
    <property type="entry name" value="Amidase"/>
    <property type="match status" value="1"/>
</dbReference>
<comment type="function">
    <text evidence="1">Hydrolyzes indole-3-acetamide (IAM) into indole-3-acetic acid (IAA).</text>
</comment>
<sequence>MSASDPALLTLTEVAAALAAKKLSSREVTQACLDRIAKAQPKLNAFMSIEPDSALAAADAADAALARGDGKGVLHGVPLAHKDMYYEAGHVVTCGSKIRKDYVATTTSTALQRLKDQGTVRLGSLQMAEFAYGPTGHNAHYGAVGNPWAPAHITGGSSSGSGAAVAARLTFAALGSDTGGSIRMPAHFCGVTGLKTTVGLISRAGAMPLSQSLDTVGPLARTAEDCALLTALMAGVDPADPTTSTRAVPDYLTATRGSLQGMTIGIPSAFYVEDLDADVARVLDDTKATLVREGAKVVEVMLPEQRQLTAASQLVLAVEAAGFHAQWMRERPQDYGPQVLMRLQNALGVPALSYLEALRWRGVALAEFVAAIAGVDAVLAPVSPVPAPTIADSDVGNSLNAEAVIQRLTRFTRPINYLGLPSLALPCGFAASGLPIGLQLFGRAFDEATLLRIGAAWQRATDFHTKVPELA</sequence>
<proteinExistence type="predicted"/>
<dbReference type="PANTHER" id="PTHR11895">
    <property type="entry name" value="TRANSAMIDASE"/>
    <property type="match status" value="1"/>
</dbReference>
<evidence type="ECO:0000313" key="5">
    <source>
        <dbReference type="Proteomes" id="UP000782519"/>
    </source>
</evidence>
<dbReference type="PROSITE" id="PS00571">
    <property type="entry name" value="AMIDASES"/>
    <property type="match status" value="1"/>
</dbReference>
<dbReference type="InterPro" id="IPR036928">
    <property type="entry name" value="AS_sf"/>
</dbReference>
<reference evidence="4" key="1">
    <citation type="submission" date="2020-07" db="EMBL/GenBank/DDBJ databases">
        <title>Huge and variable diversity of episymbiotic CPR bacteria and DPANN archaea in groundwater ecosystems.</title>
        <authorList>
            <person name="He C.Y."/>
            <person name="Keren R."/>
            <person name="Whittaker M."/>
            <person name="Farag I.F."/>
            <person name="Doudna J."/>
            <person name="Cate J.H.D."/>
            <person name="Banfield J.F."/>
        </authorList>
    </citation>
    <scope>NUCLEOTIDE SEQUENCE</scope>
    <source>
        <strain evidence="4">NC_groundwater_1818_Pr3_B-0.1um_66_35</strain>
    </source>
</reference>
<dbReference type="GO" id="GO:0003824">
    <property type="term" value="F:catalytic activity"/>
    <property type="evidence" value="ECO:0007669"/>
    <property type="project" value="InterPro"/>
</dbReference>
<evidence type="ECO:0000256" key="1">
    <source>
        <dbReference type="ARBA" id="ARBA00003871"/>
    </source>
</evidence>
<protein>
    <recommendedName>
        <fullName evidence="2">Indoleacetamide hydrolase</fullName>
    </recommendedName>
</protein>
<feature type="domain" description="Amidase" evidence="3">
    <location>
        <begin position="27"/>
        <end position="451"/>
    </location>
</feature>
<dbReference type="InterPro" id="IPR023631">
    <property type="entry name" value="Amidase_dom"/>
</dbReference>
<dbReference type="SUPFAM" id="SSF75304">
    <property type="entry name" value="Amidase signature (AS) enzymes"/>
    <property type="match status" value="1"/>
</dbReference>
<gene>
    <name evidence="4" type="ORF">HZA66_24560</name>
</gene>
<comment type="caution">
    <text evidence="4">The sequence shown here is derived from an EMBL/GenBank/DDBJ whole genome shotgun (WGS) entry which is preliminary data.</text>
</comment>
<dbReference type="InterPro" id="IPR020556">
    <property type="entry name" value="Amidase_CS"/>
</dbReference>
<dbReference type="Proteomes" id="UP000782519">
    <property type="component" value="Unassembled WGS sequence"/>
</dbReference>
<dbReference type="InterPro" id="IPR000120">
    <property type="entry name" value="Amidase"/>
</dbReference>
<accession>A0A933S1D9</accession>
<name>A0A933S1D9_RHOPL</name>
<organism evidence="4 5">
    <name type="scientific">Rhodopseudomonas palustris</name>
    <dbReference type="NCBI Taxonomy" id="1076"/>
    <lineage>
        <taxon>Bacteria</taxon>
        <taxon>Pseudomonadati</taxon>
        <taxon>Pseudomonadota</taxon>
        <taxon>Alphaproteobacteria</taxon>
        <taxon>Hyphomicrobiales</taxon>
        <taxon>Nitrobacteraceae</taxon>
        <taxon>Rhodopseudomonas</taxon>
    </lineage>
</organism>
<dbReference type="AlphaFoldDB" id="A0A933S1D9"/>
<dbReference type="Gene3D" id="3.90.1300.10">
    <property type="entry name" value="Amidase signature (AS) domain"/>
    <property type="match status" value="1"/>
</dbReference>
<dbReference type="EMBL" id="JACRJB010000068">
    <property type="protein sequence ID" value="MBI5132625.1"/>
    <property type="molecule type" value="Genomic_DNA"/>
</dbReference>
<dbReference type="PANTHER" id="PTHR11895:SF176">
    <property type="entry name" value="AMIDASE AMID-RELATED"/>
    <property type="match status" value="1"/>
</dbReference>
<evidence type="ECO:0000256" key="2">
    <source>
        <dbReference type="ARBA" id="ARBA00021874"/>
    </source>
</evidence>
<evidence type="ECO:0000313" key="4">
    <source>
        <dbReference type="EMBL" id="MBI5132625.1"/>
    </source>
</evidence>